<keyword evidence="11" id="KW-0862">Zinc</keyword>
<name>A0A5C3QEU8_9AGAR</name>
<feature type="compositionally biased region" description="Low complexity" evidence="15">
    <location>
        <begin position="497"/>
        <end position="543"/>
    </location>
</feature>
<evidence type="ECO:0000256" key="12">
    <source>
        <dbReference type="ARBA" id="ARBA00022989"/>
    </source>
</evidence>
<feature type="compositionally biased region" description="Acidic residues" evidence="15">
    <location>
        <begin position="1"/>
        <end position="17"/>
    </location>
</feature>
<evidence type="ECO:0000256" key="3">
    <source>
        <dbReference type="ARBA" id="ARBA00004906"/>
    </source>
</evidence>
<dbReference type="PROSITE" id="PS50089">
    <property type="entry name" value="ZF_RING_2"/>
    <property type="match status" value="1"/>
</dbReference>
<dbReference type="Pfam" id="PF13639">
    <property type="entry name" value="zf-RING_2"/>
    <property type="match status" value="1"/>
</dbReference>
<evidence type="ECO:0000256" key="4">
    <source>
        <dbReference type="ARBA" id="ARBA00012483"/>
    </source>
</evidence>
<dbReference type="PANTHER" id="PTHR22763">
    <property type="entry name" value="RING ZINC FINGER PROTEIN"/>
    <property type="match status" value="1"/>
</dbReference>
<evidence type="ECO:0000256" key="5">
    <source>
        <dbReference type="ARBA" id="ARBA00022679"/>
    </source>
</evidence>
<dbReference type="GO" id="GO:0012505">
    <property type="term" value="C:endomembrane system"/>
    <property type="evidence" value="ECO:0007669"/>
    <property type="project" value="UniProtKB-SubCell"/>
</dbReference>
<feature type="region of interest" description="Disordered" evidence="15">
    <location>
        <begin position="1"/>
        <end position="28"/>
    </location>
</feature>
<dbReference type="InterPro" id="IPR050731">
    <property type="entry name" value="HRD1_E3_ubiq-ligases"/>
</dbReference>
<feature type="transmembrane region" description="Helical" evidence="16">
    <location>
        <begin position="623"/>
        <end position="640"/>
    </location>
</feature>
<dbReference type="Proteomes" id="UP000305067">
    <property type="component" value="Unassembled WGS sequence"/>
</dbReference>
<keyword evidence="9 14" id="KW-0863">Zinc-finger</keyword>
<evidence type="ECO:0000256" key="1">
    <source>
        <dbReference type="ARBA" id="ARBA00000900"/>
    </source>
</evidence>
<keyword evidence="8" id="KW-0732">Signal</keyword>
<dbReference type="InterPro" id="IPR013083">
    <property type="entry name" value="Znf_RING/FYVE/PHD"/>
</dbReference>
<evidence type="ECO:0000256" key="10">
    <source>
        <dbReference type="ARBA" id="ARBA00022786"/>
    </source>
</evidence>
<feature type="transmembrane region" description="Helical" evidence="16">
    <location>
        <begin position="568"/>
        <end position="586"/>
    </location>
</feature>
<dbReference type="AlphaFoldDB" id="A0A5C3QEU8"/>
<sequence>MPASDEDPPAVLEDELEAGTPNPSAQQRSSIPSFLFIIFMLWLLTSHNGEEFLARHQYQEVLTSLKYQKSNFTAWANGTESNFTMPERDRKLDTLLPHFLNYTGERQSSSYHRNITAFIHGDATFHNITPSYLASTNVSSTPWMDDANGYMLNSNATNTTALISALGVWNWNTSEVVAFSFVERRVNEKDPHEDPVLVHGRVELTDSVIAQDLRLEFEGVHFISNGTVYGFAEPSGLRRLDIRELPALVPPHLQNATINLIEPELQSRISRVETFIDDGNTEQETSADEVPKTGCPFIFFGQVLPSNKPEYYMKELEEELLHPTGINMSPMPRLSMDAVLISNECGIVFEVKNTEGLRSRAFFRKVTNYAGMVGVMYLALVLLLNKQISHSRTPAGISRVSRWTFFSQGVIDCLSFSGHVTFVILSDDKPGLSLLVPSFLAAVLFMREAQFSMLVGEFQSPEDNSRTTPSPPQPTAPATTTPPVSTSDSRYTGEDGTLSLTDDATTTTYPPLQQATTTNTNPQPILPTTNATPPNTAITTPTTVDPRQQIAPSFWVFFFNHLRRDGQARIWLATFFVFTVMLRLVLTPTVALLFVATIYCCFWLPQIVRSVKKGRSSGLRKDYVIGVTVARLSIFLYFFACPKNVLDVTPRRWAWFLAGFVVLEALVVILQESFGPRFFMPEAYGTEVIYNYHPPMPASSDTEGGDQNLGDCGICMDTIKIRHRRKSIDEKAGAAYQNLPAASTSAATGRRWFGRARAVRERKTYSLAPCHHLFHTDCLEKWLAIKNICPQCRRPLPPL</sequence>
<evidence type="ECO:0000256" key="16">
    <source>
        <dbReference type="SAM" id="Phobius"/>
    </source>
</evidence>
<feature type="compositionally biased region" description="Low complexity" evidence="15">
    <location>
        <begin position="476"/>
        <end position="487"/>
    </location>
</feature>
<feature type="transmembrane region" description="Helical" evidence="16">
    <location>
        <begin position="592"/>
        <end position="611"/>
    </location>
</feature>
<keyword evidence="10" id="KW-0833">Ubl conjugation pathway</keyword>
<evidence type="ECO:0000256" key="14">
    <source>
        <dbReference type="PROSITE-ProRule" id="PRU00175"/>
    </source>
</evidence>
<dbReference type="GO" id="GO:0061630">
    <property type="term" value="F:ubiquitin protein ligase activity"/>
    <property type="evidence" value="ECO:0007669"/>
    <property type="project" value="UniProtKB-EC"/>
</dbReference>
<dbReference type="InterPro" id="IPR001841">
    <property type="entry name" value="Znf_RING"/>
</dbReference>
<keyword evidence="19" id="KW-1185">Reference proteome</keyword>
<evidence type="ECO:0000259" key="17">
    <source>
        <dbReference type="PROSITE" id="PS50089"/>
    </source>
</evidence>
<evidence type="ECO:0000256" key="9">
    <source>
        <dbReference type="ARBA" id="ARBA00022771"/>
    </source>
</evidence>
<dbReference type="PANTHER" id="PTHR22763:SF162">
    <property type="entry name" value="TRANSMEMBRANE E3 UBIQUITIN-PROTEIN LIGASE 1"/>
    <property type="match status" value="1"/>
</dbReference>
<dbReference type="SMART" id="SM00184">
    <property type="entry name" value="RING"/>
    <property type="match status" value="1"/>
</dbReference>
<dbReference type="STRING" id="1884261.A0A5C3QEU8"/>
<dbReference type="Gene3D" id="3.30.40.10">
    <property type="entry name" value="Zinc/RING finger domain, C3HC4 (zinc finger)"/>
    <property type="match status" value="1"/>
</dbReference>
<comment type="catalytic activity">
    <reaction evidence="1">
        <text>S-ubiquitinyl-[E2 ubiquitin-conjugating enzyme]-L-cysteine + [acceptor protein]-L-lysine = [E2 ubiquitin-conjugating enzyme]-L-cysteine + N(6)-ubiquitinyl-[acceptor protein]-L-lysine.</text>
        <dbReference type="EC" id="2.3.2.27"/>
    </reaction>
</comment>
<evidence type="ECO:0000256" key="11">
    <source>
        <dbReference type="ARBA" id="ARBA00022833"/>
    </source>
</evidence>
<evidence type="ECO:0000256" key="2">
    <source>
        <dbReference type="ARBA" id="ARBA00004127"/>
    </source>
</evidence>
<evidence type="ECO:0000256" key="13">
    <source>
        <dbReference type="ARBA" id="ARBA00023136"/>
    </source>
</evidence>
<feature type="transmembrane region" description="Helical" evidence="16">
    <location>
        <begin position="652"/>
        <end position="670"/>
    </location>
</feature>
<keyword evidence="5" id="KW-0808">Transferase</keyword>
<dbReference type="SUPFAM" id="SSF57850">
    <property type="entry name" value="RING/U-box"/>
    <property type="match status" value="1"/>
</dbReference>
<evidence type="ECO:0000256" key="7">
    <source>
        <dbReference type="ARBA" id="ARBA00022723"/>
    </source>
</evidence>
<dbReference type="Pfam" id="PF11145">
    <property type="entry name" value="DUF2921"/>
    <property type="match status" value="1"/>
</dbReference>
<organism evidence="18 19">
    <name type="scientific">Pterulicium gracile</name>
    <dbReference type="NCBI Taxonomy" id="1884261"/>
    <lineage>
        <taxon>Eukaryota</taxon>
        <taxon>Fungi</taxon>
        <taxon>Dikarya</taxon>
        <taxon>Basidiomycota</taxon>
        <taxon>Agaricomycotina</taxon>
        <taxon>Agaricomycetes</taxon>
        <taxon>Agaricomycetidae</taxon>
        <taxon>Agaricales</taxon>
        <taxon>Pleurotineae</taxon>
        <taxon>Pterulaceae</taxon>
        <taxon>Pterulicium</taxon>
    </lineage>
</organism>
<evidence type="ECO:0000313" key="19">
    <source>
        <dbReference type="Proteomes" id="UP000305067"/>
    </source>
</evidence>
<reference evidence="18 19" key="1">
    <citation type="journal article" date="2019" name="Nat. Ecol. Evol.">
        <title>Megaphylogeny resolves global patterns of mushroom evolution.</title>
        <authorList>
            <person name="Varga T."/>
            <person name="Krizsan K."/>
            <person name="Foldi C."/>
            <person name="Dima B."/>
            <person name="Sanchez-Garcia M."/>
            <person name="Sanchez-Ramirez S."/>
            <person name="Szollosi G.J."/>
            <person name="Szarkandi J.G."/>
            <person name="Papp V."/>
            <person name="Albert L."/>
            <person name="Andreopoulos W."/>
            <person name="Angelini C."/>
            <person name="Antonin V."/>
            <person name="Barry K.W."/>
            <person name="Bougher N.L."/>
            <person name="Buchanan P."/>
            <person name="Buyck B."/>
            <person name="Bense V."/>
            <person name="Catcheside P."/>
            <person name="Chovatia M."/>
            <person name="Cooper J."/>
            <person name="Damon W."/>
            <person name="Desjardin D."/>
            <person name="Finy P."/>
            <person name="Geml J."/>
            <person name="Haridas S."/>
            <person name="Hughes K."/>
            <person name="Justo A."/>
            <person name="Karasinski D."/>
            <person name="Kautmanova I."/>
            <person name="Kiss B."/>
            <person name="Kocsube S."/>
            <person name="Kotiranta H."/>
            <person name="LaButti K.M."/>
            <person name="Lechner B.E."/>
            <person name="Liimatainen K."/>
            <person name="Lipzen A."/>
            <person name="Lukacs Z."/>
            <person name="Mihaltcheva S."/>
            <person name="Morgado L.N."/>
            <person name="Niskanen T."/>
            <person name="Noordeloos M.E."/>
            <person name="Ohm R.A."/>
            <person name="Ortiz-Santana B."/>
            <person name="Ovrebo C."/>
            <person name="Racz N."/>
            <person name="Riley R."/>
            <person name="Savchenko A."/>
            <person name="Shiryaev A."/>
            <person name="Soop K."/>
            <person name="Spirin V."/>
            <person name="Szebenyi C."/>
            <person name="Tomsovsky M."/>
            <person name="Tulloss R.E."/>
            <person name="Uehling J."/>
            <person name="Grigoriev I.V."/>
            <person name="Vagvolgyi C."/>
            <person name="Papp T."/>
            <person name="Martin F.M."/>
            <person name="Miettinen O."/>
            <person name="Hibbett D.S."/>
            <person name="Nagy L.G."/>
        </authorList>
    </citation>
    <scope>NUCLEOTIDE SEQUENCE [LARGE SCALE GENOMIC DNA]</scope>
    <source>
        <strain evidence="18 19">CBS 309.79</strain>
    </source>
</reference>
<evidence type="ECO:0000256" key="6">
    <source>
        <dbReference type="ARBA" id="ARBA00022692"/>
    </source>
</evidence>
<evidence type="ECO:0000256" key="8">
    <source>
        <dbReference type="ARBA" id="ARBA00022729"/>
    </source>
</evidence>
<comment type="pathway">
    <text evidence="3">Protein modification; protein ubiquitination.</text>
</comment>
<feature type="region of interest" description="Disordered" evidence="15">
    <location>
        <begin position="459"/>
        <end position="543"/>
    </location>
</feature>
<evidence type="ECO:0000313" key="18">
    <source>
        <dbReference type="EMBL" id="TFL00576.1"/>
    </source>
</evidence>
<accession>A0A5C3QEU8</accession>
<protein>
    <recommendedName>
        <fullName evidence="4">RING-type E3 ubiquitin transferase</fullName>
        <ecNumber evidence="4">2.3.2.27</ecNumber>
    </recommendedName>
</protein>
<proteinExistence type="predicted"/>
<dbReference type="EC" id="2.3.2.27" evidence="4"/>
<gene>
    <name evidence="18" type="ORF">BDV98DRAFT_549885</name>
</gene>
<keyword evidence="6 16" id="KW-0812">Transmembrane</keyword>
<dbReference type="EMBL" id="ML178828">
    <property type="protein sequence ID" value="TFL00576.1"/>
    <property type="molecule type" value="Genomic_DNA"/>
</dbReference>
<evidence type="ECO:0000256" key="15">
    <source>
        <dbReference type="SAM" id="MobiDB-lite"/>
    </source>
</evidence>
<feature type="domain" description="RING-type" evidence="17">
    <location>
        <begin position="712"/>
        <end position="793"/>
    </location>
</feature>
<dbReference type="OrthoDB" id="9984778at2759"/>
<comment type="subcellular location">
    <subcellularLocation>
        <location evidence="2">Endomembrane system</location>
        <topology evidence="2">Multi-pass membrane protein</topology>
    </subcellularLocation>
</comment>
<dbReference type="GO" id="GO:0008270">
    <property type="term" value="F:zinc ion binding"/>
    <property type="evidence" value="ECO:0007669"/>
    <property type="project" value="UniProtKB-KW"/>
</dbReference>
<keyword evidence="7" id="KW-0479">Metal-binding</keyword>
<dbReference type="GO" id="GO:0043161">
    <property type="term" value="P:proteasome-mediated ubiquitin-dependent protein catabolic process"/>
    <property type="evidence" value="ECO:0007669"/>
    <property type="project" value="TreeGrafter"/>
</dbReference>
<dbReference type="InterPro" id="IPR021319">
    <property type="entry name" value="DUF2921"/>
</dbReference>
<keyword evidence="13 16" id="KW-0472">Membrane</keyword>
<keyword evidence="12 16" id="KW-1133">Transmembrane helix</keyword>